<dbReference type="InterPro" id="IPR036397">
    <property type="entry name" value="RNaseH_sf"/>
</dbReference>
<organism evidence="3 4">
    <name type="scientific">Frankliniella fusca</name>
    <dbReference type="NCBI Taxonomy" id="407009"/>
    <lineage>
        <taxon>Eukaryota</taxon>
        <taxon>Metazoa</taxon>
        <taxon>Ecdysozoa</taxon>
        <taxon>Arthropoda</taxon>
        <taxon>Hexapoda</taxon>
        <taxon>Insecta</taxon>
        <taxon>Pterygota</taxon>
        <taxon>Neoptera</taxon>
        <taxon>Paraneoptera</taxon>
        <taxon>Thysanoptera</taxon>
        <taxon>Terebrantia</taxon>
        <taxon>Thripoidea</taxon>
        <taxon>Thripidae</taxon>
        <taxon>Frankliniella</taxon>
    </lineage>
</organism>
<proteinExistence type="predicted"/>
<dbReference type="Gene3D" id="1.20.1060.10">
    <property type="entry name" value="Taq DNA Polymerase, Chain T, domain 4"/>
    <property type="match status" value="1"/>
</dbReference>
<protein>
    <submittedName>
        <fullName evidence="3">DNA polymerase nu</fullName>
    </submittedName>
</protein>
<dbReference type="Gene3D" id="3.30.70.370">
    <property type="match status" value="1"/>
</dbReference>
<dbReference type="InterPro" id="IPR002298">
    <property type="entry name" value="DNA_polymerase_A"/>
</dbReference>
<reference evidence="3" key="2">
    <citation type="journal article" date="2023" name="BMC Genomics">
        <title>Pest status, molecular evolution, and epigenetic factors derived from the genome assembly of Frankliniella fusca, a thysanopteran phytovirus vector.</title>
        <authorList>
            <person name="Catto M.A."/>
            <person name="Labadie P.E."/>
            <person name="Jacobson A.L."/>
            <person name="Kennedy G.G."/>
            <person name="Srinivasan R."/>
            <person name="Hunt B.G."/>
        </authorList>
    </citation>
    <scope>NUCLEOTIDE SEQUENCE</scope>
    <source>
        <strain evidence="3">PL_HMW_Pooled</strain>
    </source>
</reference>
<dbReference type="AlphaFoldDB" id="A0AAE1LRZ7"/>
<evidence type="ECO:0000256" key="1">
    <source>
        <dbReference type="ARBA" id="ARBA00022705"/>
    </source>
</evidence>
<evidence type="ECO:0000259" key="2">
    <source>
        <dbReference type="SMART" id="SM00482"/>
    </source>
</evidence>
<gene>
    <name evidence="3" type="ORF">KUF71_005160</name>
</gene>
<feature type="domain" description="DNA-directed DNA polymerase family A palm" evidence="2">
    <location>
        <begin position="896"/>
        <end position="1108"/>
    </location>
</feature>
<name>A0AAE1LRZ7_9NEOP</name>
<dbReference type="GO" id="GO:0003887">
    <property type="term" value="F:DNA-directed DNA polymerase activity"/>
    <property type="evidence" value="ECO:0007669"/>
    <property type="project" value="InterPro"/>
</dbReference>
<dbReference type="GO" id="GO:0006261">
    <property type="term" value="P:DNA-templated DNA replication"/>
    <property type="evidence" value="ECO:0007669"/>
    <property type="project" value="InterPro"/>
</dbReference>
<evidence type="ECO:0000313" key="3">
    <source>
        <dbReference type="EMBL" id="KAK3930426.1"/>
    </source>
</evidence>
<dbReference type="InterPro" id="IPR043502">
    <property type="entry name" value="DNA/RNA_pol_sf"/>
</dbReference>
<dbReference type="Proteomes" id="UP001219518">
    <property type="component" value="Unassembled WGS sequence"/>
</dbReference>
<dbReference type="Gene3D" id="3.30.420.10">
    <property type="entry name" value="Ribonuclease H-like superfamily/Ribonuclease H"/>
    <property type="match status" value="1"/>
</dbReference>
<comment type="caution">
    <text evidence="3">The sequence shown here is derived from an EMBL/GenBank/DDBJ whole genome shotgun (WGS) entry which is preliminary data.</text>
</comment>
<dbReference type="EMBL" id="JAHWGI010001411">
    <property type="protein sequence ID" value="KAK3930426.1"/>
    <property type="molecule type" value="Genomic_DNA"/>
</dbReference>
<dbReference type="GO" id="GO:0006302">
    <property type="term" value="P:double-strand break repair"/>
    <property type="evidence" value="ECO:0007669"/>
    <property type="project" value="TreeGrafter"/>
</dbReference>
<dbReference type="CDD" id="cd08638">
    <property type="entry name" value="DNA_pol_A_theta"/>
    <property type="match status" value="1"/>
</dbReference>
<dbReference type="FunFam" id="1.10.150.20:FF:000070">
    <property type="entry name" value="DNA polymerase I, putative"/>
    <property type="match status" value="1"/>
</dbReference>
<evidence type="ECO:0000313" key="4">
    <source>
        <dbReference type="Proteomes" id="UP001219518"/>
    </source>
</evidence>
<dbReference type="InterPro" id="IPR001098">
    <property type="entry name" value="DNA-dir_DNA_pol_A_palm_dom"/>
</dbReference>
<sequence>MDLIWIRPVCKPVHPCEVVDLSSSAIKLLRALELKYGGGNILPQRCSYAREVPTGRSTNFNFIPSHIQHGSSSQTVNQPTVQALFRNSFGSQPVHQIWDVNQMAPAHQEKESSWDELSDIFEDRSDVSWRQHRRASFTSGVSPKGGAHFLPNSGSNSPIFDASLNNERGGLFQTKSWPEPELERNHIIKLTNEIGNGILNGDRTSDFQTFPGNHSIHDAEEKIDDDGNISLYESIDSQSVGTDISISPISVRTAQQWKREEFPANRFLSPGFDFQSCERLENGAEGTDNLESQPTVVTNFLESSPLFDESLGVDEFPSVPLPSVSNNDVFSSMFSKNNSISDLFRESNTGEEQSNNIAVDRLEVLDHSTEGLSITPDKKAKKKFLGTPFNRAIRSSCLSKLGNPEEDQCNFSQNPNLAATEEKESTLTLVTKPVSNDMTDKVQNVEKLATSGEQPEQNQTNNLGTKMVNENVPAAPSQYFPVFNFSNQTKRKCDMQEEKSGRRLEGSSCRKKLKFMVPYKKQTNNGQQESTGSISTAKSIQELAMKLSRQGNDKSEFEDLTEILANNICKKIDKTLLQESAMTLSYKEGFCQLNRSKDCKISHPEKILLRLVSVSDVQYISLGLHKTSWSSAFLKKLLSDKSRKICFEAQEMIQLLVDKFDFLATEVASQWIFLDPRVGCWLLNSDEPPHSFKDVLTLFNLQEEGMGAEKLLSKLSQSAQVLYENLTKFGLWKLFLHLEMRVTPILASMELHGIKVDEKQLRNMSSDRLENIQKAAYKAAGKQFQLTSPQQLSAILYDDLKLHIKYNISVKETDKQHKSTSEAMLNKFKDLHPLPAIILEFRGLHKLKSTYVDSVLTHLSGDSIYTTWDQVSAATGRITSNEPNLQAIPKQPLMPDLHLRRAFVARDGYSFLAADFQHIELRVFAHLSKDAALISALSQKTDVFKILSKEWLQIDDVENVSAEDRDKTKRIVYALMYGAGASKLVEFLHVDYTYACKILNKFSEAFPKMKDFTKRTLDLCRKQGYLATVTGRRRSFPQIKSDNFHLRTHSERQAVNFLIQGMAADLCKCAMVHTQRHLASISKVNQHKTTRLLLQIHDELLWEVPDSELLDVTDVLQEAMEGATSAVHSLSSFSVPLPVVMKTGKTWGDLNVVKTALLGPSQQP</sequence>
<reference evidence="3" key="1">
    <citation type="submission" date="2021-07" db="EMBL/GenBank/DDBJ databases">
        <authorList>
            <person name="Catto M.A."/>
            <person name="Jacobson A."/>
            <person name="Kennedy G."/>
            <person name="Labadie P."/>
            <person name="Hunt B.G."/>
            <person name="Srinivasan R."/>
        </authorList>
    </citation>
    <scope>NUCLEOTIDE SEQUENCE</scope>
    <source>
        <strain evidence="3">PL_HMW_Pooled</strain>
        <tissue evidence="3">Head</tissue>
    </source>
</reference>
<dbReference type="PANTHER" id="PTHR10133">
    <property type="entry name" value="DNA POLYMERASE I"/>
    <property type="match status" value="1"/>
</dbReference>
<dbReference type="Pfam" id="PF00476">
    <property type="entry name" value="DNA_pol_A"/>
    <property type="match status" value="1"/>
</dbReference>
<keyword evidence="4" id="KW-1185">Reference proteome</keyword>
<dbReference type="Gene3D" id="1.10.150.20">
    <property type="entry name" value="5' to 3' exonuclease, C-terminal subdomain"/>
    <property type="match status" value="1"/>
</dbReference>
<accession>A0AAE1LRZ7</accession>
<dbReference type="SMART" id="SM00482">
    <property type="entry name" value="POLAc"/>
    <property type="match status" value="1"/>
</dbReference>
<keyword evidence="1" id="KW-0235">DNA replication</keyword>
<dbReference type="GO" id="GO:0003677">
    <property type="term" value="F:DNA binding"/>
    <property type="evidence" value="ECO:0007669"/>
    <property type="project" value="InterPro"/>
</dbReference>
<dbReference type="PANTHER" id="PTHR10133:SF27">
    <property type="entry name" value="DNA POLYMERASE NU"/>
    <property type="match status" value="1"/>
</dbReference>
<dbReference type="PRINTS" id="PR00868">
    <property type="entry name" value="DNAPOLI"/>
</dbReference>
<dbReference type="SUPFAM" id="SSF56672">
    <property type="entry name" value="DNA/RNA polymerases"/>
    <property type="match status" value="1"/>
</dbReference>